<dbReference type="CDD" id="cd09272">
    <property type="entry name" value="RNase_HI_RT_Ty1"/>
    <property type="match status" value="2"/>
</dbReference>
<name>A0ABQ5F234_9ASTR</name>
<dbReference type="Pfam" id="PF07727">
    <property type="entry name" value="RVT_2"/>
    <property type="match status" value="1"/>
</dbReference>
<dbReference type="Proteomes" id="UP001151760">
    <property type="component" value="Unassembled WGS sequence"/>
</dbReference>
<dbReference type="SUPFAM" id="SSF56672">
    <property type="entry name" value="DNA/RNA polymerases"/>
    <property type="match status" value="1"/>
</dbReference>
<proteinExistence type="predicted"/>
<organism evidence="2 3">
    <name type="scientific">Tanacetum coccineum</name>
    <dbReference type="NCBI Taxonomy" id="301880"/>
    <lineage>
        <taxon>Eukaryota</taxon>
        <taxon>Viridiplantae</taxon>
        <taxon>Streptophyta</taxon>
        <taxon>Embryophyta</taxon>
        <taxon>Tracheophyta</taxon>
        <taxon>Spermatophyta</taxon>
        <taxon>Magnoliopsida</taxon>
        <taxon>eudicotyledons</taxon>
        <taxon>Gunneridae</taxon>
        <taxon>Pentapetalae</taxon>
        <taxon>asterids</taxon>
        <taxon>campanulids</taxon>
        <taxon>Asterales</taxon>
        <taxon>Asteraceae</taxon>
        <taxon>Asteroideae</taxon>
        <taxon>Anthemideae</taxon>
        <taxon>Anthemidinae</taxon>
        <taxon>Tanacetum</taxon>
    </lineage>
</organism>
<dbReference type="InterPro" id="IPR013103">
    <property type="entry name" value="RVT_2"/>
</dbReference>
<dbReference type="InterPro" id="IPR043502">
    <property type="entry name" value="DNA/RNA_pol_sf"/>
</dbReference>
<dbReference type="PANTHER" id="PTHR11439:SF470">
    <property type="entry name" value="CYSTEINE-RICH RLK (RECEPTOR-LIKE PROTEIN KINASE) 8"/>
    <property type="match status" value="1"/>
</dbReference>
<evidence type="ECO:0000259" key="1">
    <source>
        <dbReference type="Pfam" id="PF07727"/>
    </source>
</evidence>
<keyword evidence="3" id="KW-1185">Reference proteome</keyword>
<protein>
    <submittedName>
        <fullName evidence="2">Retrovirus-related pol polyprotein from transposon TNT 1-94</fullName>
    </submittedName>
</protein>
<evidence type="ECO:0000313" key="2">
    <source>
        <dbReference type="EMBL" id="GJT57305.1"/>
    </source>
</evidence>
<gene>
    <name evidence="2" type="ORF">Tco_0992359</name>
</gene>
<reference evidence="2" key="1">
    <citation type="journal article" date="2022" name="Int. J. Mol. Sci.">
        <title>Draft Genome of Tanacetum Coccineum: Genomic Comparison of Closely Related Tanacetum-Family Plants.</title>
        <authorList>
            <person name="Yamashiro T."/>
            <person name="Shiraishi A."/>
            <person name="Nakayama K."/>
            <person name="Satake H."/>
        </authorList>
    </citation>
    <scope>NUCLEOTIDE SEQUENCE</scope>
</reference>
<dbReference type="EMBL" id="BQNB010016920">
    <property type="protein sequence ID" value="GJT57305.1"/>
    <property type="molecule type" value="Genomic_DNA"/>
</dbReference>
<dbReference type="PANTHER" id="PTHR11439">
    <property type="entry name" value="GAG-POL-RELATED RETROTRANSPOSON"/>
    <property type="match status" value="1"/>
</dbReference>
<comment type="caution">
    <text evidence="2">The sequence shown here is derived from an EMBL/GenBank/DDBJ whole genome shotgun (WGS) entry which is preliminary data.</text>
</comment>
<sequence>MRSCNVIKDDTKSQTGYVFVVNGGAVDWKSKKQTTIVMSATQAEYMAASEAAMEAVWIRKFVGDLGALPRGKVTDLANGIGLQLASSFMHTFDLKQSNCKIEIYYHKLKGLWDELDAIEAPYACSCKCVYDNEKENASSNSAPNEALVYARMDQLQNQLNQVLMMLQRNQSDTPETSMLHVAGILSFDPKASVPLKLLGIHSFQTIASVHFFIASHLSQSYLIWIVDSGATDHIFISLTHMHNITNLKTPILISLPNGQIVKVYKIKHKADGAIERYKARVVAKGFNQKEGIDYTKTFAPVAKMVRVSTLLNIAVQSGWIIKQMYVNNAFLQGDLHEDVCMQIPQGYTHNLPPNIVCKLTKSLYGLKQENKQWFEKLTTFLLFIGFKQSYMDTLLFTLSTNQSFITLLVYVDDILIAGNNKDLIQNIKQHLNDKFSIKDLGPLHYYLGIEFLRNATGLAMSQRKYALELVTQTGLLDIKPLTIPLPDLSFSAQALSQFLQQPTTLHMKALIKIIRYIKLTLTQDLLFPTNNNLQLTAYCDSDWASCPFLRRSVTGYGIFLGSSLISWQSKKQNVVSRSSTERLNIELWQIALVKLLGSYACYRNSKFRSQDEYP</sequence>
<accession>A0ABQ5F234</accession>
<reference evidence="2" key="2">
    <citation type="submission" date="2022-01" db="EMBL/GenBank/DDBJ databases">
        <authorList>
            <person name="Yamashiro T."/>
            <person name="Shiraishi A."/>
            <person name="Satake H."/>
            <person name="Nakayama K."/>
        </authorList>
    </citation>
    <scope>NUCLEOTIDE SEQUENCE</scope>
</reference>
<feature type="domain" description="Reverse transcriptase Ty1/copia-type" evidence="1">
    <location>
        <begin position="263"/>
        <end position="485"/>
    </location>
</feature>
<evidence type="ECO:0000313" key="3">
    <source>
        <dbReference type="Proteomes" id="UP001151760"/>
    </source>
</evidence>